<evidence type="ECO:0000313" key="10">
    <source>
        <dbReference type="EMBL" id="MEA5478541.1"/>
    </source>
</evidence>
<dbReference type="PANTHER" id="PTHR11920:SF335">
    <property type="entry name" value="GUANYLATE CYCLASE"/>
    <property type="match status" value="1"/>
</dbReference>
<evidence type="ECO:0000256" key="3">
    <source>
        <dbReference type="ARBA" id="ARBA00022741"/>
    </source>
</evidence>
<keyword evidence="5 8" id="KW-0472">Membrane</keyword>
<feature type="transmembrane region" description="Helical" evidence="8">
    <location>
        <begin position="20"/>
        <end position="41"/>
    </location>
</feature>
<proteinExistence type="inferred from homology"/>
<accession>A0ABU5TJS5</accession>
<dbReference type="PROSITE" id="PS00452">
    <property type="entry name" value="GUANYLATE_CYCLASE_1"/>
    <property type="match status" value="1"/>
</dbReference>
<dbReference type="InterPro" id="IPR018297">
    <property type="entry name" value="A/G_cyclase_CS"/>
</dbReference>
<evidence type="ECO:0000256" key="8">
    <source>
        <dbReference type="SAM" id="Phobius"/>
    </source>
</evidence>
<comment type="subcellular location">
    <subcellularLocation>
        <location evidence="1">Membrane</location>
    </subcellularLocation>
</comment>
<evidence type="ECO:0000256" key="6">
    <source>
        <dbReference type="ARBA" id="ARBA00023239"/>
    </source>
</evidence>
<evidence type="ECO:0000256" key="1">
    <source>
        <dbReference type="ARBA" id="ARBA00004370"/>
    </source>
</evidence>
<comment type="caution">
    <text evidence="10">The sequence shown here is derived from an EMBL/GenBank/DDBJ whole genome shotgun (WGS) entry which is preliminary data.</text>
</comment>
<dbReference type="Proteomes" id="UP001301388">
    <property type="component" value="Unassembled WGS sequence"/>
</dbReference>
<evidence type="ECO:0000256" key="5">
    <source>
        <dbReference type="ARBA" id="ARBA00023136"/>
    </source>
</evidence>
<keyword evidence="2 8" id="KW-0812">Transmembrane</keyword>
<dbReference type="Gene3D" id="3.30.70.1230">
    <property type="entry name" value="Nucleotide cyclase"/>
    <property type="match status" value="1"/>
</dbReference>
<gene>
    <name evidence="10" type="ORF">VB774_13010</name>
</gene>
<dbReference type="GO" id="GO:0016779">
    <property type="term" value="F:nucleotidyltransferase activity"/>
    <property type="evidence" value="ECO:0007669"/>
    <property type="project" value="UniProtKB-KW"/>
</dbReference>
<dbReference type="RefSeq" id="WP_323262016.1">
    <property type="nucleotide sequence ID" value="NZ_JAYGIE010000075.1"/>
</dbReference>
<comment type="similarity">
    <text evidence="7">Belongs to the adenylyl cyclase class-4/guanylyl cyclase family.</text>
</comment>
<keyword evidence="11" id="KW-1185">Reference proteome</keyword>
<feature type="domain" description="Guanylate cyclase" evidence="9">
    <location>
        <begin position="293"/>
        <end position="420"/>
    </location>
</feature>
<protein>
    <submittedName>
        <fullName evidence="10">Adenylate/guanylate cyclase domain-containing protein</fullName>
        <ecNumber evidence="10">2.7.7.-</ecNumber>
    </submittedName>
</protein>
<keyword evidence="4 8" id="KW-1133">Transmembrane helix</keyword>
<keyword evidence="6 7" id="KW-0456">Lyase</keyword>
<keyword evidence="3" id="KW-0547">Nucleotide-binding</keyword>
<dbReference type="SMART" id="SM00044">
    <property type="entry name" value="CYCc"/>
    <property type="match status" value="1"/>
</dbReference>
<dbReference type="PANTHER" id="PTHR11920">
    <property type="entry name" value="GUANYLYL CYCLASE"/>
    <property type="match status" value="1"/>
</dbReference>
<dbReference type="SUPFAM" id="SSF55073">
    <property type="entry name" value="Nucleotide cyclase"/>
    <property type="match status" value="1"/>
</dbReference>
<reference evidence="10 11" key="1">
    <citation type="submission" date="2023-12" db="EMBL/GenBank/DDBJ databases">
        <title>Baltic Sea Cyanobacteria.</title>
        <authorList>
            <person name="Delbaje E."/>
            <person name="Fewer D.P."/>
            <person name="Shishido T.K."/>
        </authorList>
    </citation>
    <scope>NUCLEOTIDE SEQUENCE [LARGE SCALE GENOMIC DNA]</scope>
    <source>
        <strain evidence="10 11">UHCC 0370</strain>
    </source>
</reference>
<organism evidence="10 11">
    <name type="scientific">Pseudanabaena galeata UHCC 0370</name>
    <dbReference type="NCBI Taxonomy" id="3110310"/>
    <lineage>
        <taxon>Bacteria</taxon>
        <taxon>Bacillati</taxon>
        <taxon>Cyanobacteriota</taxon>
        <taxon>Cyanophyceae</taxon>
        <taxon>Pseudanabaenales</taxon>
        <taxon>Pseudanabaenaceae</taxon>
        <taxon>Pseudanabaena</taxon>
    </lineage>
</organism>
<evidence type="ECO:0000256" key="2">
    <source>
        <dbReference type="ARBA" id="ARBA00022692"/>
    </source>
</evidence>
<dbReference type="PROSITE" id="PS50125">
    <property type="entry name" value="GUANYLATE_CYCLASE_2"/>
    <property type="match status" value="1"/>
</dbReference>
<evidence type="ECO:0000256" key="4">
    <source>
        <dbReference type="ARBA" id="ARBA00022989"/>
    </source>
</evidence>
<keyword evidence="10" id="KW-0548">Nucleotidyltransferase</keyword>
<dbReference type="InterPro" id="IPR029787">
    <property type="entry name" value="Nucleotide_cyclase"/>
</dbReference>
<dbReference type="InterPro" id="IPR001054">
    <property type="entry name" value="A/G_cyclase"/>
</dbReference>
<evidence type="ECO:0000259" key="9">
    <source>
        <dbReference type="PROSITE" id="PS50125"/>
    </source>
</evidence>
<dbReference type="Pfam" id="PF00211">
    <property type="entry name" value="Guanylate_cyc"/>
    <property type="match status" value="1"/>
</dbReference>
<evidence type="ECO:0000256" key="7">
    <source>
        <dbReference type="RuleBase" id="RU000405"/>
    </source>
</evidence>
<keyword evidence="10" id="KW-0808">Transferase</keyword>
<feature type="transmembrane region" description="Helical" evidence="8">
    <location>
        <begin position="162"/>
        <end position="191"/>
    </location>
</feature>
<dbReference type="EMBL" id="JAYGIE010000075">
    <property type="protein sequence ID" value="MEA5478541.1"/>
    <property type="molecule type" value="Genomic_DNA"/>
</dbReference>
<dbReference type="CDD" id="cd07302">
    <property type="entry name" value="CHD"/>
    <property type="match status" value="1"/>
</dbReference>
<sequence length="476" mass="53303">MEERSQALLSLAKAKLSRRITFWIFISIVVIEAIILVPSYFRREQELINQVEEVSAIQARFFLQTSKSMKAESGFIDLAKSIKRDTNIAGWAVEDAKGQRLDQKGEIPTLTAADVRDKPIARFRSADGNRYDVAWSGNQFGSGYVLIVRHNVEFIQQELVTFVWRIIGLVAIISLFVTASTLVILGAIVILPILKLREDLELVADSISQEQINLQFHSMIAPRTDELGDVMAAFNQMYARIIKEISERKRAEAIIQKEKDTSEHLLLNILPYAIAERLKQGEKIIADGFSEATVLFADIVSFTELSAKVPPVKLVCLLNEIFSEFDGLAEKYGLEKIKTIGDAYMVVGGLPMFRPDHAEAIADMALDMQKVIGRFASDLGEPFKIRIGVNTGPVVAGVIGIKKFIYDLWGDAVNVASRMESHGLADQIQVSDSTYLILKNKYNFADRGKIMIKGKGEMQTYFLINKILPSQSKNRH</sequence>
<dbReference type="InterPro" id="IPR050401">
    <property type="entry name" value="Cyclic_nucleotide_synthase"/>
</dbReference>
<evidence type="ECO:0000313" key="11">
    <source>
        <dbReference type="Proteomes" id="UP001301388"/>
    </source>
</evidence>
<dbReference type="EC" id="2.7.7.-" evidence="10"/>
<name>A0ABU5TJS5_9CYAN</name>